<dbReference type="GO" id="GO:0009368">
    <property type="term" value="C:endopeptidase Clp complex"/>
    <property type="evidence" value="ECO:0007669"/>
    <property type="project" value="TreeGrafter"/>
</dbReference>
<reference evidence="3" key="1">
    <citation type="journal article" date="2014" name="Proc. Natl. Acad. Sci. U.S.A.">
        <title>The dynamic history of plastid genomes in the Campanulaceae sensu lato is unique among angiosperms.</title>
        <authorList>
            <person name="Knox E.B."/>
        </authorList>
    </citation>
    <scope>NUCLEOTIDE SEQUENCE</scope>
</reference>
<evidence type="ECO:0000256" key="1">
    <source>
        <dbReference type="ARBA" id="ARBA00007039"/>
    </source>
</evidence>
<dbReference type="PANTHER" id="PTHR10381">
    <property type="entry name" value="ATP-DEPENDENT CLP PROTEASE PROTEOLYTIC SUBUNIT"/>
    <property type="match status" value="1"/>
</dbReference>
<dbReference type="RefSeq" id="YP_009436239.1">
    <property type="nucleotide sequence ID" value="NC_036087.1"/>
</dbReference>
<reference evidence="3" key="2">
    <citation type="submission" date="2017-08" db="EMBL/GenBank/DDBJ databases">
        <authorList>
            <person name="Knox E.B."/>
        </authorList>
    </citation>
    <scope>NUCLEOTIDE SEQUENCE</scope>
</reference>
<protein>
    <recommendedName>
        <fullName evidence="2">ATP-dependent Clp protease proteolytic subunit</fullName>
    </recommendedName>
</protein>
<dbReference type="GO" id="GO:0006515">
    <property type="term" value="P:protein quality control for misfolded or incompletely synthesized proteins"/>
    <property type="evidence" value="ECO:0007669"/>
    <property type="project" value="TreeGrafter"/>
</dbReference>
<dbReference type="Gene3D" id="3.90.226.10">
    <property type="entry name" value="2-enoyl-CoA Hydratase, Chain A, domain 1"/>
    <property type="match status" value="1"/>
</dbReference>
<dbReference type="GO" id="GO:0009532">
    <property type="term" value="C:plastid stroma"/>
    <property type="evidence" value="ECO:0007669"/>
    <property type="project" value="UniProtKB-ARBA"/>
</dbReference>
<comment type="similarity">
    <text evidence="1 2">Belongs to the peptidase S14 family.</text>
</comment>
<dbReference type="SUPFAM" id="SSF52096">
    <property type="entry name" value="ClpP/crotonase"/>
    <property type="match status" value="1"/>
</dbReference>
<evidence type="ECO:0000256" key="2">
    <source>
        <dbReference type="RuleBase" id="RU003567"/>
    </source>
</evidence>
<accession>A0A291F2S5</accession>
<dbReference type="GO" id="GO:0004252">
    <property type="term" value="F:serine-type endopeptidase activity"/>
    <property type="evidence" value="ECO:0007669"/>
    <property type="project" value="InterPro"/>
</dbReference>
<keyword evidence="3" id="KW-0934">Plastid</keyword>
<dbReference type="Pfam" id="PF00574">
    <property type="entry name" value="CLP_protease"/>
    <property type="match status" value="1"/>
</dbReference>
<dbReference type="InterPro" id="IPR001907">
    <property type="entry name" value="ClpP"/>
</dbReference>
<dbReference type="PRINTS" id="PR00127">
    <property type="entry name" value="CLPPROTEASEP"/>
</dbReference>
<dbReference type="AlphaFoldDB" id="A0A291F2S5"/>
<dbReference type="GO" id="GO:0051117">
    <property type="term" value="F:ATPase binding"/>
    <property type="evidence" value="ECO:0007669"/>
    <property type="project" value="TreeGrafter"/>
</dbReference>
<gene>
    <name evidence="3" type="primary">ORF187</name>
    <name evidence="3" type="ORF">Cyp_ban1Pt0615</name>
</gene>
<name>A0A291F2S5_9ASTR</name>
<geneLocation type="plastid" evidence="3"/>
<dbReference type="GeneID" id="34728868"/>
<sequence>MAIGVPKVPYDPSFEDPDNNSNREERVPLYDALRQVGTLLLFSELSDAITADLTGQIIALGLDENIKEIELYINSPGGSVKNGLAIYDAMQASKLPVRTICVGQALGMASLILAGGAYGKRQAFTHSTIMTPGFKTIMTQSEDMPDLRTNVEAIFALRTGISPELSDRFMTAIEAKEFGIVDVIGVD</sequence>
<dbReference type="GO" id="GO:0004176">
    <property type="term" value="F:ATP-dependent peptidase activity"/>
    <property type="evidence" value="ECO:0007669"/>
    <property type="project" value="InterPro"/>
</dbReference>
<dbReference type="InterPro" id="IPR023562">
    <property type="entry name" value="ClpP/TepA"/>
</dbReference>
<evidence type="ECO:0000313" key="3">
    <source>
        <dbReference type="EMBL" id="ATG26417.1"/>
    </source>
</evidence>
<dbReference type="EMBL" id="MF770622">
    <property type="protein sequence ID" value="ATG26417.1"/>
    <property type="molecule type" value="Genomic_DNA"/>
</dbReference>
<dbReference type="PANTHER" id="PTHR10381:SF11">
    <property type="entry name" value="ATP-DEPENDENT CLP PROTEASE PROTEOLYTIC SUBUNIT, MITOCHONDRIAL"/>
    <property type="match status" value="1"/>
</dbReference>
<organism evidence="3">
    <name type="scientific">Cyphia banksiana</name>
    <dbReference type="NCBI Taxonomy" id="2041113"/>
    <lineage>
        <taxon>Eukaryota</taxon>
        <taxon>Viridiplantae</taxon>
        <taxon>Streptophyta</taxon>
        <taxon>Embryophyta</taxon>
        <taxon>Tracheophyta</taxon>
        <taxon>Spermatophyta</taxon>
        <taxon>Magnoliopsida</taxon>
        <taxon>eudicotyledons</taxon>
        <taxon>Gunneridae</taxon>
        <taxon>Pentapetalae</taxon>
        <taxon>asterids</taxon>
        <taxon>campanulids</taxon>
        <taxon>Asterales</taxon>
        <taxon>Campanulaceae</taxon>
        <taxon>Cyphia</taxon>
    </lineage>
</organism>
<proteinExistence type="inferred from homology"/>
<dbReference type="InterPro" id="IPR029045">
    <property type="entry name" value="ClpP/crotonase-like_dom_sf"/>
</dbReference>
<dbReference type="CDD" id="cd07017">
    <property type="entry name" value="S14_ClpP_2"/>
    <property type="match status" value="1"/>
</dbReference>